<keyword evidence="2" id="KW-1133">Transmembrane helix</keyword>
<keyword evidence="2" id="KW-0472">Membrane</keyword>
<evidence type="ECO:0000313" key="3">
    <source>
        <dbReference type="EMBL" id="KAJ1953978.1"/>
    </source>
</evidence>
<protein>
    <submittedName>
        <fullName evidence="3">Uncharacterized protein</fullName>
    </submittedName>
</protein>
<evidence type="ECO:0000313" key="4">
    <source>
        <dbReference type="Proteomes" id="UP001150925"/>
    </source>
</evidence>
<dbReference type="AlphaFoldDB" id="A0A9W8E4U6"/>
<comment type="caution">
    <text evidence="3">The sequence shown here is derived from an EMBL/GenBank/DDBJ whole genome shotgun (WGS) entry which is preliminary data.</text>
</comment>
<reference evidence="3" key="1">
    <citation type="submission" date="2022-07" db="EMBL/GenBank/DDBJ databases">
        <title>Phylogenomic reconstructions and comparative analyses of Kickxellomycotina fungi.</title>
        <authorList>
            <person name="Reynolds N.K."/>
            <person name="Stajich J.E."/>
            <person name="Barry K."/>
            <person name="Grigoriev I.V."/>
            <person name="Crous P."/>
            <person name="Smith M.E."/>
        </authorList>
    </citation>
    <scope>NUCLEOTIDE SEQUENCE</scope>
    <source>
        <strain evidence="3">RSA 1196</strain>
    </source>
</reference>
<evidence type="ECO:0000256" key="2">
    <source>
        <dbReference type="SAM" id="Phobius"/>
    </source>
</evidence>
<keyword evidence="4" id="KW-1185">Reference proteome</keyword>
<feature type="region of interest" description="Disordered" evidence="1">
    <location>
        <begin position="97"/>
        <end position="147"/>
    </location>
</feature>
<dbReference type="OrthoDB" id="5599097at2759"/>
<feature type="compositionally biased region" description="Low complexity" evidence="1">
    <location>
        <begin position="132"/>
        <end position="147"/>
    </location>
</feature>
<feature type="transmembrane region" description="Helical" evidence="2">
    <location>
        <begin position="7"/>
        <end position="26"/>
    </location>
</feature>
<gene>
    <name evidence="3" type="ORF">IWQ62_005869</name>
</gene>
<proteinExistence type="predicted"/>
<accession>A0A9W8E4U6</accession>
<evidence type="ECO:0000256" key="1">
    <source>
        <dbReference type="SAM" id="MobiDB-lite"/>
    </source>
</evidence>
<keyword evidence="2" id="KW-0812">Transmembrane</keyword>
<sequence length="147" mass="16371">MVSRQLLTIYAIGTFLILAGIGLFAGSRVVKMKYYFDDDDDYEYNFHDVTIKYHALTWSGILAFVVGCGMLGWAVVRQRRNRTQMFYAKNDYNMQPQAPPAYQPSYNHAGAPPPAPAGYQADPNPYPPPPAANLNNNPWSAPAHGKS</sequence>
<name>A0A9W8E4U6_9FUNG</name>
<feature type="transmembrane region" description="Helical" evidence="2">
    <location>
        <begin position="55"/>
        <end position="76"/>
    </location>
</feature>
<dbReference type="EMBL" id="JANBPY010002710">
    <property type="protein sequence ID" value="KAJ1953978.1"/>
    <property type="molecule type" value="Genomic_DNA"/>
</dbReference>
<organism evidence="3 4">
    <name type="scientific">Dispira parvispora</name>
    <dbReference type="NCBI Taxonomy" id="1520584"/>
    <lineage>
        <taxon>Eukaryota</taxon>
        <taxon>Fungi</taxon>
        <taxon>Fungi incertae sedis</taxon>
        <taxon>Zoopagomycota</taxon>
        <taxon>Kickxellomycotina</taxon>
        <taxon>Dimargaritomycetes</taxon>
        <taxon>Dimargaritales</taxon>
        <taxon>Dimargaritaceae</taxon>
        <taxon>Dispira</taxon>
    </lineage>
</organism>
<dbReference type="Proteomes" id="UP001150925">
    <property type="component" value="Unassembled WGS sequence"/>
</dbReference>